<keyword evidence="5" id="KW-1185">Reference proteome</keyword>
<evidence type="ECO:0000313" key="4">
    <source>
        <dbReference type="EMBL" id="KAG7476630.1"/>
    </source>
</evidence>
<feature type="binding site" evidence="1">
    <location>
        <position position="74"/>
    </location>
    <ligand>
        <name>Zn(2+)</name>
        <dbReference type="ChEBI" id="CHEBI:29105"/>
    </ligand>
</feature>
<feature type="domain" description="ZAD" evidence="3">
    <location>
        <begin position="19"/>
        <end position="98"/>
    </location>
</feature>
<dbReference type="EMBL" id="JAFDVH010000006">
    <property type="protein sequence ID" value="KAG7476630.1"/>
    <property type="molecule type" value="Genomic_DNA"/>
</dbReference>
<reference evidence="4" key="1">
    <citation type="submission" date="2021-01" db="EMBL/GenBank/DDBJ databases">
        <authorList>
            <person name="Zahm M."/>
            <person name="Roques C."/>
            <person name="Cabau C."/>
            <person name="Klopp C."/>
            <person name="Donnadieu C."/>
            <person name="Jouanno E."/>
            <person name="Lampietro C."/>
            <person name="Louis A."/>
            <person name="Herpin A."/>
            <person name="Echchiki A."/>
            <person name="Berthelot C."/>
            <person name="Parey E."/>
            <person name="Roest-Crollius H."/>
            <person name="Braasch I."/>
            <person name="Postlethwait J."/>
            <person name="Bobe J."/>
            <person name="Montfort J."/>
            <person name="Bouchez O."/>
            <person name="Begum T."/>
            <person name="Mejri S."/>
            <person name="Adams A."/>
            <person name="Chen W.-J."/>
            <person name="Guiguen Y."/>
        </authorList>
    </citation>
    <scope>NUCLEOTIDE SEQUENCE</scope>
    <source>
        <strain evidence="4">YG-15Mar2019-1</strain>
        <tissue evidence="4">Brain</tissue>
    </source>
</reference>
<gene>
    <name evidence="4" type="ORF">MATL_G00085000</name>
</gene>
<dbReference type="GO" id="GO:0005634">
    <property type="term" value="C:nucleus"/>
    <property type="evidence" value="ECO:0007669"/>
    <property type="project" value="InterPro"/>
</dbReference>
<sequence>MSCDSPEKNAMTPAKAVVDVCRVCGNDFASKKGKHNLLQGKDLSVRPDFTEALENLTGPVTAGDGQPMAVCDSCRTQLKRQQQTVRELLASRNLKREGTVADSSKINPQQAEDTKETKVILKTSSGMKTRVLRGPFEKIGEDLVQGRYKNLPRSIMAVPGLAYCVTNEVLKLVDKECKELTSKKFDSILRQKTPSALAEFTWDKVLKEWEKTAPNFLRFLECASTVSAQKAAKGQHKAADDTKKYTMAMAGVTLLRARSREMSAPMYHNSLVMHHGGAKKRCFRRLARLGICVSSRSTLHKLKQMSRSWDSQILEWKRDACKASPASENHAESSTAHTGSAEDPGKDNNRETVAADIGFAQSLLDAGNFAIQTLLSEPGPPQLSTIQGNDAANSMQIINDSMDHTVKSHSVKE</sequence>
<dbReference type="PROSITE" id="PS51915">
    <property type="entry name" value="ZAD"/>
    <property type="match status" value="1"/>
</dbReference>
<evidence type="ECO:0000259" key="3">
    <source>
        <dbReference type="PROSITE" id="PS51915"/>
    </source>
</evidence>
<feature type="binding site" evidence="1">
    <location>
        <position position="21"/>
    </location>
    <ligand>
        <name>Zn(2+)</name>
        <dbReference type="ChEBI" id="CHEBI:29105"/>
    </ligand>
</feature>
<dbReference type="InterPro" id="IPR012934">
    <property type="entry name" value="Znf_AD"/>
</dbReference>
<dbReference type="OrthoDB" id="8934923at2759"/>
<feature type="region of interest" description="Disordered" evidence="2">
    <location>
        <begin position="324"/>
        <end position="350"/>
    </location>
</feature>
<dbReference type="Proteomes" id="UP001046870">
    <property type="component" value="Chromosome 6"/>
</dbReference>
<organism evidence="4 5">
    <name type="scientific">Megalops atlanticus</name>
    <name type="common">Tarpon</name>
    <name type="synonym">Clupea gigantea</name>
    <dbReference type="NCBI Taxonomy" id="7932"/>
    <lineage>
        <taxon>Eukaryota</taxon>
        <taxon>Metazoa</taxon>
        <taxon>Chordata</taxon>
        <taxon>Craniata</taxon>
        <taxon>Vertebrata</taxon>
        <taxon>Euteleostomi</taxon>
        <taxon>Actinopterygii</taxon>
        <taxon>Neopterygii</taxon>
        <taxon>Teleostei</taxon>
        <taxon>Elopiformes</taxon>
        <taxon>Megalopidae</taxon>
        <taxon>Megalops</taxon>
    </lineage>
</organism>
<dbReference type="AlphaFoldDB" id="A0A9D3TFC9"/>
<keyword evidence="1" id="KW-0863">Zinc-finger</keyword>
<evidence type="ECO:0000256" key="1">
    <source>
        <dbReference type="PROSITE-ProRule" id="PRU01263"/>
    </source>
</evidence>
<comment type="caution">
    <text evidence="4">The sequence shown here is derived from an EMBL/GenBank/DDBJ whole genome shotgun (WGS) entry which is preliminary data.</text>
</comment>
<name>A0A9D3TFC9_MEGAT</name>
<keyword evidence="1" id="KW-0862">Zinc</keyword>
<protein>
    <recommendedName>
        <fullName evidence="3">ZAD domain-containing protein</fullName>
    </recommendedName>
</protein>
<keyword evidence="1" id="KW-0479">Metal-binding</keyword>
<dbReference type="GO" id="GO:0008270">
    <property type="term" value="F:zinc ion binding"/>
    <property type="evidence" value="ECO:0007669"/>
    <property type="project" value="UniProtKB-UniRule"/>
</dbReference>
<proteinExistence type="predicted"/>
<accession>A0A9D3TFC9</accession>
<evidence type="ECO:0000313" key="5">
    <source>
        <dbReference type="Proteomes" id="UP001046870"/>
    </source>
</evidence>
<feature type="binding site" evidence="1">
    <location>
        <position position="24"/>
    </location>
    <ligand>
        <name>Zn(2+)</name>
        <dbReference type="ChEBI" id="CHEBI:29105"/>
    </ligand>
</feature>
<feature type="binding site" evidence="1">
    <location>
        <position position="71"/>
    </location>
    <ligand>
        <name>Zn(2+)</name>
        <dbReference type="ChEBI" id="CHEBI:29105"/>
    </ligand>
</feature>
<evidence type="ECO:0000256" key="2">
    <source>
        <dbReference type="SAM" id="MobiDB-lite"/>
    </source>
</evidence>